<dbReference type="PANTHER" id="PTHR43775">
    <property type="entry name" value="FATTY ACID SYNTHASE"/>
    <property type="match status" value="1"/>
</dbReference>
<dbReference type="Pfam" id="PF00698">
    <property type="entry name" value="Acyl_transf_1"/>
    <property type="match status" value="2"/>
</dbReference>
<feature type="domain" description="Carrier" evidence="8">
    <location>
        <begin position="1373"/>
        <end position="1448"/>
    </location>
</feature>
<dbReference type="Pfam" id="PF00109">
    <property type="entry name" value="ketoacyl-synt"/>
    <property type="match status" value="2"/>
</dbReference>
<reference evidence="10 11" key="1">
    <citation type="submission" date="2022-06" db="EMBL/GenBank/DDBJ databases">
        <title>Genomic Encyclopedia of Archaeal and Bacterial Type Strains, Phase II (KMG-II): from individual species to whole genera.</title>
        <authorList>
            <person name="Goeker M."/>
        </authorList>
    </citation>
    <scope>NUCLEOTIDE SEQUENCE [LARGE SCALE GENOMIC DNA]</scope>
    <source>
        <strain evidence="10 11">DSM 44255</strain>
    </source>
</reference>
<evidence type="ECO:0000313" key="10">
    <source>
        <dbReference type="EMBL" id="MCP2268759.1"/>
    </source>
</evidence>
<feature type="domain" description="Ketosynthase family 3 (KS3)" evidence="9">
    <location>
        <begin position="29"/>
        <end position="438"/>
    </location>
</feature>
<dbReference type="SMART" id="SM00823">
    <property type="entry name" value="PKS_PP"/>
    <property type="match status" value="2"/>
</dbReference>
<dbReference type="SMART" id="SM00825">
    <property type="entry name" value="PKS_KS"/>
    <property type="match status" value="2"/>
</dbReference>
<dbReference type="SMART" id="SM01294">
    <property type="entry name" value="PKS_PP_betabranch"/>
    <property type="match status" value="2"/>
</dbReference>
<dbReference type="SUPFAM" id="SSF51735">
    <property type="entry name" value="NAD(P)-binding Rossmann-fold domains"/>
    <property type="match status" value="4"/>
</dbReference>
<dbReference type="InterPro" id="IPR016035">
    <property type="entry name" value="Acyl_Trfase/lysoPLipase"/>
</dbReference>
<dbReference type="SUPFAM" id="SSF53901">
    <property type="entry name" value="Thiolase-like"/>
    <property type="match status" value="2"/>
</dbReference>
<dbReference type="CDD" id="cd00833">
    <property type="entry name" value="PKS"/>
    <property type="match status" value="2"/>
</dbReference>
<comment type="caution">
    <text evidence="10">The sequence shown here is derived from an EMBL/GenBank/DDBJ whole genome shotgun (WGS) entry which is preliminary data.</text>
</comment>
<keyword evidence="7" id="KW-0012">Acyltransferase</keyword>
<evidence type="ECO:0000256" key="2">
    <source>
        <dbReference type="ARBA" id="ARBA00022450"/>
    </source>
</evidence>
<evidence type="ECO:0000256" key="7">
    <source>
        <dbReference type="ARBA" id="ARBA00023315"/>
    </source>
</evidence>
<dbReference type="InterPro" id="IPR050091">
    <property type="entry name" value="PKS_NRPS_Biosynth_Enz"/>
</dbReference>
<dbReference type="Gene3D" id="3.40.366.10">
    <property type="entry name" value="Malonyl-Coenzyme A Acyl Carrier Protein, domain 2"/>
    <property type="match status" value="2"/>
</dbReference>
<dbReference type="InterPro" id="IPR032821">
    <property type="entry name" value="PKS_assoc"/>
</dbReference>
<dbReference type="SMART" id="SM00822">
    <property type="entry name" value="PKS_KR"/>
    <property type="match status" value="2"/>
</dbReference>
<dbReference type="Gene3D" id="3.40.50.11460">
    <property type="match status" value="1"/>
</dbReference>
<protein>
    <submittedName>
        <fullName evidence="10">Acyl transferase domain-containing protein</fullName>
    </submittedName>
</protein>
<keyword evidence="2" id="KW-0596">Phosphopantetheine</keyword>
<dbReference type="InterPro" id="IPR014031">
    <property type="entry name" value="Ketoacyl_synth_C"/>
</dbReference>
<keyword evidence="6" id="KW-0511">Multifunctional enzyme</keyword>
<dbReference type="Gene3D" id="3.40.47.10">
    <property type="match status" value="2"/>
</dbReference>
<sequence>MADDEKLLRYLKRVTADLADTRERLAALREPVAVVGMGCRYPGGVRTPDDLWELVRDGRDAVTGFPDGRGIDADPLAVRGGFLDDADRFDAALFGISPREALTMDPQQRVLLEVAWEALERAGIDPLSLRGTRTGVFAGAGASNYGIGLELPEGAEGHLLTGSAASVVSGRVAYALGLEGPAVTVDTACSSSLVALHLAVKALQADECSVALAAGVTVMAGLGLYSEFGAQGGLAGDGRCKAFSANADGTGWGEGAGVLVLTRLSEARRRGYEVLAVVSGTAVNADGASNGLTAPNGPSQQRVIRAALAAAGLTPSDVDAVEAHGTGTVLGDPIEAQALAAAYGRDRDEPLWLGSIKSNIGHTQAAAGVAGVIKSVLALRHGVLPMTLHAEEPSPHIDWSALRLLSSQRAWPQVDRPRRIGVSSFGMSGTNAHVILSGVDPAPVAAGTAPALVPCLVSAHTPEVLREQAHRLLGSLDGSLLDLGHTLATARAALEHRAVVLAADRDGLVDGLRAIAAGRPAGTVVTGTADDGRTAFLFTGQGAQRAGMGEQLAAAFPVFAAAHTDVLARFGELGDLDRTEHAQPAIFAFEVALFRLLESWGVRPDYLVGHSIGEIAAAHVAGIFTLDDACTLVSARARLMGALPEGGAMLAIEAAESDIELPEGIDLAAVNSDRSIVVSGDRRIVQQLKDRIVDQGRRAKDLAVSHAFHSRLMDPMLPEFRAALAGVTFGRATLPVVSTVSGELLVEATAEYWAQQVREPVRFATAVEWLRAAGVTRFVEVGPDGVLAAMVDGAVALSRRDRDEVDALLTGLSRAHVAGVPVDWRSVFEPWGGRVVPLPTYAFRRDRYWLAAARGTDTSDVDTRDSDFWATVDRADPTALAATLRTDEAAVRAVLPALLDWRRGVRDRAEVDTWSYRATWTPLTGLTPRPPGTWLVVVPSAKADDKSVISTVRALRGHGVDVVELPLARTEVDRWSVAARLRDIAGMAFTTVLSLLADDDAPHAEYPPMSAGQVANLILAQALGDAAIDAPLWLVTRGAVSIGRADRLTAPGQAQHWGMGRVAALELGDRWGGVVDMPNPDARAAAALLAVVASGEDQVAIRSTGVFGRRLTRATPPLGAPWTPRGTVLVTGGTGALGGHVAQWLTERGAEKVILASRGSAEFALDVADREQVTAFLAEHEIGTVVHAAGVSDLVPLTETGLAEFADVLRAKVEGAALLDELLPNAEFVYFSSVAATWGGGGQGAYAAANAYLDALAESRRGKGLPAISVAWGPWEGAGMAAQSHDQLLRRGLRPMSPAKALTALGRALDSRTDLTVADIDWTTFAPAFTSTRPNRLLADLPEAADTTPADAGDLRAQWLTRLADLPEGDRTGVLLDLVRAEVAAVLGYRGSDDIGAQLPFKDLGIDSLTAVEVRDRLAAATGLTLTAGLVFDYPKPATLAEYLAAELTGTTRQVEATARVAADEPIAIIGMACRFPGGIATPEDLWQLLLAGEEAISAFPTDRGWDLEELFAEDADGGTSYVQAGGFLHEAADFDPAFFGISPREAIAMDPQQRLLLETAWEAVERAGIDPHDLRGSRTGVFAGSNGQDYSYLLLSAEDDVEGHLLAGATASILSGRIAYTLGFEGPALTVDTACSSSLVALHLAARSLRSGECDLALAGGVSVMSTPGPFVEFSRLSGLAQDGRCKAFADAADGTGWGEGAGLLLVERLSDAQRNGRKILAVVRGSAVNSDGASNGLTAPNGPSQQRVIREAVADAGLSLSDVDAVEAHGTGTTLGDPIEAQALLATYGRDRERPLLLGAVKSNLGHTQAASGAAGVIKMVMALRHGVLPKTLHIDAPTTQVDWTAGAVDLLTDTTTWPTTGKPRRVGVSSFGASGTNAHLVIEEAGHVPSDSPEQATTPPGRPLPFVVSARSEQALRAQAEALRANLTDALPDIAHTLGRRSSFEQRAVVVADSADSLREALSVLVDGTPHPAVTVGKARAAKVAFVFPGQGSQWAGMALDLLDEPVFADRFAECAHALAPHVDFVLTEALADEDALARVEVVQPLLWAVMVSLAALWQAHGVTPAAVVGHSQGEIAAAAVAGALSLADAATVVALRSQAITELAGQGGMVSIPLPEAAVLDRIAGWGERISVAAVNGPEATVVSGEPGALDELLVELTGDNIRARRVPVDYASHSAQVDRLRERIIAALAGIRPRRCAIPFYSAVTGDILDTTVLDAEYWFTNLRETVRFEAATSALLRDGHTLLVESSPHPVLTAAVQDATAIGTLRRDDGGRARWLTALADAHTRGVAVDWRLDGRFTDLPTYAFQRQRYWPKARTEVPAAVSNPGEARFWAAVDRQDSAAVSEALRVPAAAVESLLPALSNWHRQVGEESAVDAWRYRIRWSAVDTVDEVRDPLLTGRWLVVVSAAVADSPIVKAMVGAEVLVVDPTEESFTRQLHGYEVDGVLSLLALDETPHPVHAALPVGLTATLSLLHAVVETDIAPLWCVTQGAVGTTGEVPANPAQAQVWGLGRVAGLEHPRQWGGLVDVPVGFDDRAAARLVGALVRTDDEDQLAVRAAGTFARRLVRAATGSAAPTRSWRPGGTVLVTGGTGAIGGHVSRWLAANGAEHLVLTSRRGPDAPGARELVAELAQLGARVDVVSCDLADRADVAHMLSELDSPITTVMHTAGMGTLAPLEYTSVADLAHLITAKVAGARHLDELIDPAQLDAVVYFSSIAGVWGVGRHGGYAAGNAYLDALAEHRRSEGVPVLSVAWGPWDGGGMVALTAVEPMLRRGVPLITPGPAMVALRQALDHGDTFVAAAEVDWARFVPAFTSLRPSPLLAELPEAALPVATAVVPAEAAADFRSRLARLSEVERSRALLDLVRAHAAVVLGHTGSAAIEPDRAFREVGFDSLTAVELRNRLAAETGLTLPATLVFDQPNPTVLAIHLRGLVLPEATADDLPSMAELDRIELALATRSDDDIARVRVVMRLESLLAAHRGSGRTGGNSAGGNGAGGDLLDRLGSATNDELFDLVEKDLGLT</sequence>
<dbReference type="NCBIfam" id="NF045894">
    <property type="entry name" value="PKS_plus_SDR"/>
    <property type="match status" value="2"/>
</dbReference>
<evidence type="ECO:0000313" key="11">
    <source>
        <dbReference type="Proteomes" id="UP001205185"/>
    </source>
</evidence>
<dbReference type="InterPro" id="IPR057326">
    <property type="entry name" value="KR_dom"/>
</dbReference>
<dbReference type="InterPro" id="IPR036736">
    <property type="entry name" value="ACP-like_sf"/>
</dbReference>
<dbReference type="Gene3D" id="6.10.140.1830">
    <property type="match status" value="1"/>
</dbReference>
<name>A0ABT1I848_9PSEU</name>
<dbReference type="Proteomes" id="UP001205185">
    <property type="component" value="Unassembled WGS sequence"/>
</dbReference>
<feature type="domain" description="Carrier" evidence="8">
    <location>
        <begin position="2864"/>
        <end position="2939"/>
    </location>
</feature>
<dbReference type="PROSITE" id="PS00606">
    <property type="entry name" value="KS3_1"/>
    <property type="match status" value="2"/>
</dbReference>
<dbReference type="InterPro" id="IPR001227">
    <property type="entry name" value="Ac_transferase_dom_sf"/>
</dbReference>
<dbReference type="Pfam" id="PF08990">
    <property type="entry name" value="Docking"/>
    <property type="match status" value="1"/>
</dbReference>
<dbReference type="SUPFAM" id="SSF52151">
    <property type="entry name" value="FabD/lysophospholipase-like"/>
    <property type="match status" value="2"/>
</dbReference>
<evidence type="ECO:0000256" key="6">
    <source>
        <dbReference type="ARBA" id="ARBA00023268"/>
    </source>
</evidence>
<dbReference type="InterPro" id="IPR009081">
    <property type="entry name" value="PP-bd_ACP"/>
</dbReference>
<comment type="cofactor">
    <cofactor evidence="1">
        <name>pantetheine 4'-phosphate</name>
        <dbReference type="ChEBI" id="CHEBI:47942"/>
    </cofactor>
</comment>
<dbReference type="PROSITE" id="PS50075">
    <property type="entry name" value="CARRIER"/>
    <property type="match status" value="2"/>
</dbReference>
<dbReference type="GO" id="GO:0016740">
    <property type="term" value="F:transferase activity"/>
    <property type="evidence" value="ECO:0007669"/>
    <property type="project" value="UniProtKB-KW"/>
</dbReference>
<dbReference type="Gene3D" id="3.30.70.3290">
    <property type="match status" value="2"/>
</dbReference>
<keyword evidence="3" id="KW-0597">Phosphoprotein</keyword>
<dbReference type="InterPro" id="IPR014030">
    <property type="entry name" value="Ketoacyl_synth_N"/>
</dbReference>
<organism evidence="10 11">
    <name type="scientific">Actinokineospora diospyrosa</name>
    <dbReference type="NCBI Taxonomy" id="103728"/>
    <lineage>
        <taxon>Bacteria</taxon>
        <taxon>Bacillati</taxon>
        <taxon>Actinomycetota</taxon>
        <taxon>Actinomycetes</taxon>
        <taxon>Pseudonocardiales</taxon>
        <taxon>Pseudonocardiaceae</taxon>
        <taxon>Actinokineospora</taxon>
    </lineage>
</organism>
<dbReference type="Gene3D" id="3.40.50.720">
    <property type="entry name" value="NAD(P)-binding Rossmann-like Domain"/>
    <property type="match status" value="2"/>
</dbReference>
<dbReference type="Pfam" id="PF16197">
    <property type="entry name" value="KAsynt_C_assoc"/>
    <property type="match status" value="2"/>
</dbReference>
<dbReference type="SUPFAM" id="SSF55048">
    <property type="entry name" value="Probable ACP-binding domain of malonyl-CoA ACP transacylase"/>
    <property type="match status" value="2"/>
</dbReference>
<dbReference type="InterPro" id="IPR016039">
    <property type="entry name" value="Thiolase-like"/>
</dbReference>
<dbReference type="PROSITE" id="PS52004">
    <property type="entry name" value="KS3_2"/>
    <property type="match status" value="2"/>
</dbReference>
<dbReference type="Gene3D" id="1.10.1200.10">
    <property type="entry name" value="ACP-like"/>
    <property type="match status" value="2"/>
</dbReference>
<keyword evidence="5" id="KW-0045">Antibiotic biosynthesis</keyword>
<dbReference type="Pfam" id="PF08659">
    <property type="entry name" value="KR"/>
    <property type="match status" value="2"/>
</dbReference>
<evidence type="ECO:0000256" key="4">
    <source>
        <dbReference type="ARBA" id="ARBA00022679"/>
    </source>
</evidence>
<dbReference type="InterPro" id="IPR013968">
    <property type="entry name" value="PKS_KR"/>
</dbReference>
<dbReference type="SMART" id="SM00827">
    <property type="entry name" value="PKS_AT"/>
    <property type="match status" value="2"/>
</dbReference>
<evidence type="ECO:0000256" key="5">
    <source>
        <dbReference type="ARBA" id="ARBA00023194"/>
    </source>
</evidence>
<evidence type="ECO:0000256" key="1">
    <source>
        <dbReference type="ARBA" id="ARBA00001957"/>
    </source>
</evidence>
<dbReference type="InterPro" id="IPR020806">
    <property type="entry name" value="PKS_PP-bd"/>
</dbReference>
<gene>
    <name evidence="10" type="ORF">LV75_001246</name>
</gene>
<dbReference type="InterPro" id="IPR041618">
    <property type="entry name" value="PKS_DE"/>
</dbReference>
<dbReference type="PROSITE" id="PS00012">
    <property type="entry name" value="PHOSPHOPANTETHEINE"/>
    <property type="match status" value="2"/>
</dbReference>
<dbReference type="InterPro" id="IPR036291">
    <property type="entry name" value="NAD(P)-bd_dom_sf"/>
</dbReference>
<dbReference type="InterPro" id="IPR006162">
    <property type="entry name" value="Ppantetheine_attach_site"/>
</dbReference>
<evidence type="ECO:0000259" key="8">
    <source>
        <dbReference type="PROSITE" id="PS50075"/>
    </source>
</evidence>
<dbReference type="Pfam" id="PF02801">
    <property type="entry name" value="Ketoacyl-synt_C"/>
    <property type="match status" value="2"/>
</dbReference>
<accession>A0ABT1I848</accession>
<proteinExistence type="predicted"/>
<keyword evidence="11" id="KW-1185">Reference proteome</keyword>
<dbReference type="EMBL" id="JAMTCO010000003">
    <property type="protein sequence ID" value="MCP2268759.1"/>
    <property type="molecule type" value="Genomic_DNA"/>
</dbReference>
<evidence type="ECO:0000256" key="3">
    <source>
        <dbReference type="ARBA" id="ARBA00022553"/>
    </source>
</evidence>
<keyword evidence="4 10" id="KW-0808">Transferase</keyword>
<dbReference type="Pfam" id="PF00550">
    <property type="entry name" value="PP-binding"/>
    <property type="match status" value="2"/>
</dbReference>
<dbReference type="InterPro" id="IPR020841">
    <property type="entry name" value="PKS_Beta-ketoAc_synthase_dom"/>
</dbReference>
<feature type="domain" description="Ketosynthase family 3 (KS3)" evidence="9">
    <location>
        <begin position="1464"/>
        <end position="1887"/>
    </location>
</feature>
<dbReference type="InterPro" id="IPR016036">
    <property type="entry name" value="Malonyl_transacylase_ACP-bd"/>
</dbReference>
<dbReference type="InterPro" id="IPR018201">
    <property type="entry name" value="Ketoacyl_synth_AS"/>
</dbReference>
<dbReference type="InterPro" id="IPR014043">
    <property type="entry name" value="Acyl_transferase_dom"/>
</dbReference>
<dbReference type="InterPro" id="IPR015083">
    <property type="entry name" value="NorB/c/GfsB-D-like_docking"/>
</dbReference>
<dbReference type="CDD" id="cd08952">
    <property type="entry name" value="KR_1_SDR_x"/>
    <property type="match status" value="2"/>
</dbReference>
<dbReference type="Pfam" id="PF18369">
    <property type="entry name" value="PKS_DE"/>
    <property type="match status" value="2"/>
</dbReference>
<dbReference type="PANTHER" id="PTHR43775:SF51">
    <property type="entry name" value="INACTIVE PHENOLPHTHIOCEROL SYNTHESIS POLYKETIDE SYNTHASE TYPE I PKS1-RELATED"/>
    <property type="match status" value="1"/>
</dbReference>
<evidence type="ECO:0000259" key="9">
    <source>
        <dbReference type="PROSITE" id="PS52004"/>
    </source>
</evidence>
<dbReference type="SUPFAM" id="SSF47336">
    <property type="entry name" value="ACP-like"/>
    <property type="match status" value="2"/>
</dbReference>